<dbReference type="SUPFAM" id="SSF52540">
    <property type="entry name" value="P-loop containing nucleoside triphosphate hydrolases"/>
    <property type="match status" value="1"/>
</dbReference>
<keyword evidence="3" id="KW-0418">Kinase</keyword>
<dbReference type="GO" id="GO:0019205">
    <property type="term" value="F:nucleobase-containing compound kinase activity"/>
    <property type="evidence" value="ECO:0007669"/>
    <property type="project" value="InterPro"/>
</dbReference>
<keyword evidence="5" id="KW-1185">Reference proteome</keyword>
<dbReference type="Gene3D" id="3.40.50.300">
    <property type="entry name" value="P-loop containing nucleotide triphosphate hydrolases"/>
    <property type="match status" value="1"/>
</dbReference>
<keyword evidence="1" id="KW-0808">Transferase</keyword>
<gene>
    <name evidence="4" type="ORF">RFI_00438</name>
</gene>
<accession>X6PFZ8</accession>
<evidence type="ECO:0000256" key="1">
    <source>
        <dbReference type="ARBA" id="ARBA00022679"/>
    </source>
</evidence>
<dbReference type="OrthoDB" id="442176at2759"/>
<evidence type="ECO:0000313" key="4">
    <source>
        <dbReference type="EMBL" id="ETO36622.1"/>
    </source>
</evidence>
<dbReference type="AlphaFoldDB" id="X6PFZ8"/>
<proteinExistence type="predicted"/>
<keyword evidence="2" id="KW-0547">Nucleotide-binding</keyword>
<dbReference type="PANTHER" id="PTHR23359">
    <property type="entry name" value="NUCLEOTIDE KINASE"/>
    <property type="match status" value="1"/>
</dbReference>
<dbReference type="InterPro" id="IPR000850">
    <property type="entry name" value="Adenylat/UMP-CMP_kin"/>
</dbReference>
<organism evidence="4 5">
    <name type="scientific">Reticulomyxa filosa</name>
    <dbReference type="NCBI Taxonomy" id="46433"/>
    <lineage>
        <taxon>Eukaryota</taxon>
        <taxon>Sar</taxon>
        <taxon>Rhizaria</taxon>
        <taxon>Retaria</taxon>
        <taxon>Foraminifera</taxon>
        <taxon>Monothalamids</taxon>
        <taxon>Reticulomyxidae</taxon>
        <taxon>Reticulomyxa</taxon>
    </lineage>
</organism>
<reference evidence="4 5" key="1">
    <citation type="journal article" date="2013" name="Curr. Biol.">
        <title>The Genome of the Foraminiferan Reticulomyxa filosa.</title>
        <authorList>
            <person name="Glockner G."/>
            <person name="Hulsmann N."/>
            <person name="Schleicher M."/>
            <person name="Noegel A.A."/>
            <person name="Eichinger L."/>
            <person name="Gallinger C."/>
            <person name="Pawlowski J."/>
            <person name="Sierra R."/>
            <person name="Euteneuer U."/>
            <person name="Pillet L."/>
            <person name="Moustafa A."/>
            <person name="Platzer M."/>
            <person name="Groth M."/>
            <person name="Szafranski K."/>
            <person name="Schliwa M."/>
        </authorList>
    </citation>
    <scope>NUCLEOTIDE SEQUENCE [LARGE SCALE GENOMIC DNA]</scope>
</reference>
<dbReference type="Pfam" id="PF00406">
    <property type="entry name" value="ADK"/>
    <property type="match status" value="1"/>
</dbReference>
<dbReference type="GO" id="GO:0005524">
    <property type="term" value="F:ATP binding"/>
    <property type="evidence" value="ECO:0007669"/>
    <property type="project" value="InterPro"/>
</dbReference>
<dbReference type="EMBL" id="ASPP01000466">
    <property type="protein sequence ID" value="ETO36622.1"/>
    <property type="molecule type" value="Genomic_DNA"/>
</dbReference>
<dbReference type="Proteomes" id="UP000023152">
    <property type="component" value="Unassembled WGS sequence"/>
</dbReference>
<evidence type="ECO:0000256" key="2">
    <source>
        <dbReference type="ARBA" id="ARBA00022741"/>
    </source>
</evidence>
<dbReference type="GO" id="GO:0006139">
    <property type="term" value="P:nucleobase-containing compound metabolic process"/>
    <property type="evidence" value="ECO:0007669"/>
    <property type="project" value="InterPro"/>
</dbReference>
<name>X6PFZ8_RETFI</name>
<protein>
    <recommendedName>
        <fullName evidence="6">Adenylate kinase</fullName>
    </recommendedName>
</protein>
<evidence type="ECO:0000256" key="3">
    <source>
        <dbReference type="ARBA" id="ARBA00022777"/>
    </source>
</evidence>
<evidence type="ECO:0008006" key="6">
    <source>
        <dbReference type="Google" id="ProtNLM"/>
    </source>
</evidence>
<evidence type="ECO:0000313" key="5">
    <source>
        <dbReference type="Proteomes" id="UP000023152"/>
    </source>
</evidence>
<dbReference type="InterPro" id="IPR027417">
    <property type="entry name" value="P-loop_NTPase"/>
</dbReference>
<sequence>MKTKQIMKDFTDVPFLLYLRCTEEEMEGRILTRAKTSSVVRVDDNIQAIKKRFDVFNRETMPIIELFQKEHVCHTISSIGKIEEIYAQVRALFAPLVNKQ</sequence>
<comment type="caution">
    <text evidence="4">The sequence shown here is derived from an EMBL/GenBank/DDBJ whole genome shotgun (WGS) entry which is preliminary data.</text>
</comment>